<sequence length="212" mass="21977">MDTGGFSAAAAGFGASHTTHLLADFGLVQLHVGHFHSSALSTGCPQKLLDEEAGTGAARGWTGLDPGLGASQTVHLSAESGLRRSHTLHFHWPVFTTAVCFQMSFVGATGAGAGFGASHTMHLFDDVGLLQSQMGHFHSSVPSEGCPQPADGWTVVLAAGTVGANLGFGASQTMHLSAESGALETAQRANPLTTLHRRLLPHIICQGQSERE</sequence>
<dbReference type="AlphaFoldDB" id="A0A1Y1VX48"/>
<comment type="caution">
    <text evidence="1">The sequence shown here is derived from an EMBL/GenBank/DDBJ whole genome shotgun (WGS) entry which is preliminary data.</text>
</comment>
<name>A0A1Y1VX48_9FUNG</name>
<dbReference type="Proteomes" id="UP000193922">
    <property type="component" value="Unassembled WGS sequence"/>
</dbReference>
<dbReference type="EMBL" id="MCFD01000036">
    <property type="protein sequence ID" value="ORX65314.1"/>
    <property type="molecule type" value="Genomic_DNA"/>
</dbReference>
<reference evidence="1 2" key="1">
    <citation type="submission" date="2016-07" db="EMBL/GenBank/DDBJ databases">
        <title>Pervasive Adenine N6-methylation of Active Genes in Fungi.</title>
        <authorList>
            <consortium name="DOE Joint Genome Institute"/>
            <person name="Mondo S.J."/>
            <person name="Dannebaum R.O."/>
            <person name="Kuo R.C."/>
            <person name="Labutti K."/>
            <person name="Haridas S."/>
            <person name="Kuo A."/>
            <person name="Salamov A."/>
            <person name="Ahrendt S.R."/>
            <person name="Lipzen A."/>
            <person name="Sullivan W."/>
            <person name="Andreopoulos W.B."/>
            <person name="Clum A."/>
            <person name="Lindquist E."/>
            <person name="Daum C."/>
            <person name="Ramamoorthy G.K."/>
            <person name="Gryganskyi A."/>
            <person name="Culley D."/>
            <person name="Magnuson J.K."/>
            <person name="James T.Y."/>
            <person name="O'Malley M.A."/>
            <person name="Stajich J.E."/>
            <person name="Spatafora J.W."/>
            <person name="Visel A."/>
            <person name="Grigoriev I.V."/>
        </authorList>
    </citation>
    <scope>NUCLEOTIDE SEQUENCE [LARGE SCALE GENOMIC DNA]</scope>
    <source>
        <strain evidence="1 2">ATCC 12442</strain>
    </source>
</reference>
<gene>
    <name evidence="1" type="ORF">DL89DRAFT_118205</name>
</gene>
<dbReference type="RefSeq" id="XP_040739588.1">
    <property type="nucleotide sequence ID" value="XM_040883171.1"/>
</dbReference>
<evidence type="ECO:0000313" key="1">
    <source>
        <dbReference type="EMBL" id="ORX65314.1"/>
    </source>
</evidence>
<keyword evidence="2" id="KW-1185">Reference proteome</keyword>
<evidence type="ECO:0000313" key="2">
    <source>
        <dbReference type="Proteomes" id="UP000193922"/>
    </source>
</evidence>
<protein>
    <submittedName>
        <fullName evidence="1">Uncharacterized protein</fullName>
    </submittedName>
</protein>
<organism evidence="1 2">
    <name type="scientific">Linderina pennispora</name>
    <dbReference type="NCBI Taxonomy" id="61395"/>
    <lineage>
        <taxon>Eukaryota</taxon>
        <taxon>Fungi</taxon>
        <taxon>Fungi incertae sedis</taxon>
        <taxon>Zoopagomycota</taxon>
        <taxon>Kickxellomycotina</taxon>
        <taxon>Kickxellomycetes</taxon>
        <taxon>Kickxellales</taxon>
        <taxon>Kickxellaceae</taxon>
        <taxon>Linderina</taxon>
    </lineage>
</organism>
<proteinExistence type="predicted"/>
<dbReference type="GeneID" id="63799819"/>
<accession>A0A1Y1VX48</accession>